<evidence type="ECO:0000313" key="1">
    <source>
        <dbReference type="EMBL" id="CUU03167.1"/>
    </source>
</evidence>
<accession>A0A0P1LP35</accession>
<reference evidence="1 2" key="1">
    <citation type="submission" date="2015-11" db="EMBL/GenBank/DDBJ databases">
        <authorList>
            <person name="Zhang Y."/>
            <person name="Guo Z."/>
        </authorList>
    </citation>
    <scope>NUCLEOTIDE SEQUENCE [LARGE SCALE GENOMIC DNA]</scope>
    <source>
        <strain evidence="1">JGI-4</strain>
    </source>
</reference>
<dbReference type="Proteomes" id="UP000182011">
    <property type="component" value="Unassembled WGS sequence"/>
</dbReference>
<dbReference type="OrthoDB" id="9804828at2"/>
<name>A0A0P1LAP3_9BACT</name>
<dbReference type="RefSeq" id="WP_075426303.1">
    <property type="nucleotide sequence ID" value="NZ_CZVJ01000001.1"/>
</dbReference>
<accession>A0A0N7MNN6</accession>
<gene>
    <name evidence="1" type="ORF">JGI4_00713</name>
</gene>
<protein>
    <submittedName>
        <fullName evidence="1">Uncharacterized protein</fullName>
    </submittedName>
</protein>
<organism evidence="1 2">
    <name type="scientific">Candidatus Kryptonium thompsonii</name>
    <dbReference type="NCBI Taxonomy" id="1633631"/>
    <lineage>
        <taxon>Bacteria</taxon>
        <taxon>Pseudomonadati</taxon>
        <taxon>Candidatus Kryptoniota</taxon>
        <taxon>Candidatus Kryptonium</taxon>
    </lineage>
</organism>
<accession>A0A0P1P004</accession>
<accession>A0A0P1MIP1</accession>
<evidence type="ECO:0000313" key="2">
    <source>
        <dbReference type="Proteomes" id="UP000182011"/>
    </source>
</evidence>
<sequence>MKIPKQIERVCDYCGDRQKFKFRGNFEAEPDSKFWYACQRCKHVTLVSIEELNLQANTNSQGNYRIYSASETYEIGETIYHAEWQDYGKVKKKEISSSGYSIIIVEFEKLGPKKLVENFKQ</sequence>
<dbReference type="AlphaFoldDB" id="A0A0P1LAP3"/>
<dbReference type="EMBL" id="FAOP01000003">
    <property type="protein sequence ID" value="CUU03167.1"/>
    <property type="molecule type" value="Genomic_DNA"/>
</dbReference>
<accession>A0A0P1LN43</accession>
<dbReference type="STRING" id="1633631.GCA_001442925_00713"/>
<proteinExistence type="predicted"/>
<accession>A0A0P1LAP3</accession>
<accession>A0A0P1P5I3</accession>
<accession>A0A0N7MQY3</accession>
<accession>A0A0S4MYV9</accession>